<dbReference type="GO" id="GO:0005886">
    <property type="term" value="C:plasma membrane"/>
    <property type="evidence" value="ECO:0007669"/>
    <property type="project" value="TreeGrafter"/>
</dbReference>
<proteinExistence type="predicted"/>
<organism evidence="2 3">
    <name type="scientific">Tepidiforma thermophila (strain KCTC 52669 / CGMCC 1.13589 / G233)</name>
    <dbReference type="NCBI Taxonomy" id="2761530"/>
    <lineage>
        <taxon>Bacteria</taxon>
        <taxon>Bacillati</taxon>
        <taxon>Chloroflexota</taxon>
        <taxon>Tepidiformia</taxon>
        <taxon>Tepidiformales</taxon>
        <taxon>Tepidiformaceae</taxon>
        <taxon>Tepidiforma</taxon>
    </lineage>
</organism>
<evidence type="ECO:0000256" key="1">
    <source>
        <dbReference type="SAM" id="Phobius"/>
    </source>
</evidence>
<name>A0A2A9HJR0_TEPT2</name>
<dbReference type="EMBL" id="PDJQ01000001">
    <property type="protein sequence ID" value="PFG75285.1"/>
    <property type="molecule type" value="Genomic_DNA"/>
</dbReference>
<dbReference type="InterPro" id="IPR007401">
    <property type="entry name" value="DUF454"/>
</dbReference>
<feature type="transmembrane region" description="Helical" evidence="1">
    <location>
        <begin position="47"/>
        <end position="68"/>
    </location>
</feature>
<comment type="caution">
    <text evidence="2">The sequence shown here is derived from an EMBL/GenBank/DDBJ whole genome shotgun (WGS) entry which is preliminary data.</text>
</comment>
<dbReference type="Proteomes" id="UP000223071">
    <property type="component" value="Unassembled WGS sequence"/>
</dbReference>
<gene>
    <name evidence="2" type="ORF">A9A59_2553</name>
</gene>
<feature type="transmembrane region" description="Helical" evidence="1">
    <location>
        <begin position="89"/>
        <end position="110"/>
    </location>
</feature>
<accession>A0A2A9HJR0</accession>
<dbReference type="RefSeq" id="WP_098504609.1">
    <property type="nucleotide sequence ID" value="NZ_PDJQ01000001.1"/>
</dbReference>
<keyword evidence="1" id="KW-0812">Transmembrane</keyword>
<dbReference type="PANTHER" id="PTHR35813:SF1">
    <property type="entry name" value="INNER MEMBRANE PROTEIN YBAN"/>
    <property type="match status" value="1"/>
</dbReference>
<reference evidence="2 3" key="1">
    <citation type="submission" date="2017-09" db="EMBL/GenBank/DDBJ databases">
        <title>Sequencing the genomes of two abundant thermophiles in Great Basin hot springs: Thermocrinis jamiesonii and novel Chloroflexi Thermoflexus hugenholtzii.</title>
        <authorList>
            <person name="Hedlund B."/>
        </authorList>
    </citation>
    <scope>NUCLEOTIDE SEQUENCE [LARGE SCALE GENOMIC DNA]</scope>
    <source>
        <strain evidence="2 3">G233</strain>
    </source>
</reference>
<feature type="transmembrane region" description="Helical" evidence="1">
    <location>
        <begin position="22"/>
        <end position="41"/>
    </location>
</feature>
<keyword evidence="1" id="KW-0472">Membrane</keyword>
<evidence type="ECO:0008006" key="4">
    <source>
        <dbReference type="Google" id="ProtNLM"/>
    </source>
</evidence>
<dbReference type="PIRSF" id="PIRSF016789">
    <property type="entry name" value="DUF454"/>
    <property type="match status" value="1"/>
</dbReference>
<dbReference type="PANTHER" id="PTHR35813">
    <property type="entry name" value="INNER MEMBRANE PROTEIN YBAN"/>
    <property type="match status" value="1"/>
</dbReference>
<evidence type="ECO:0000313" key="3">
    <source>
        <dbReference type="Proteomes" id="UP000223071"/>
    </source>
</evidence>
<keyword evidence="3" id="KW-1185">Reference proteome</keyword>
<dbReference type="AlphaFoldDB" id="A0A2A9HJR0"/>
<evidence type="ECO:0000313" key="2">
    <source>
        <dbReference type="EMBL" id="PFG75285.1"/>
    </source>
</evidence>
<keyword evidence="1" id="KW-1133">Transmembrane helix</keyword>
<dbReference type="Pfam" id="PF04304">
    <property type="entry name" value="DUF454"/>
    <property type="match status" value="1"/>
</dbReference>
<protein>
    <recommendedName>
        <fullName evidence="4">DUF454 domain-containing protein</fullName>
    </recommendedName>
</protein>
<sequence length="140" mass="15261">MGELEGSAAVPRQATTRGVRRWVYVGLGSALVGIGILGLFLPLLPSTVFFLGAAGLYGKSSPGAYRWLTTNRWFGRHLRDYKEQRGATVGAKVWSIATLWVGIGVSEYFIDMPWVQLALIAIGVAVTLHLVTLRTIRKSS</sequence>
<feature type="transmembrane region" description="Helical" evidence="1">
    <location>
        <begin position="116"/>
        <end position="136"/>
    </location>
</feature>